<keyword evidence="3" id="KW-1185">Reference proteome</keyword>
<accession>A0A8J7KIJ2</accession>
<reference evidence="2" key="1">
    <citation type="submission" date="2020-11" db="EMBL/GenBank/DDBJ databases">
        <title>Sequencing the genomes of 1000 actinobacteria strains.</title>
        <authorList>
            <person name="Klenk H.-P."/>
        </authorList>
    </citation>
    <scope>NUCLEOTIDE SEQUENCE</scope>
    <source>
        <strain evidence="2">DSM 45356</strain>
    </source>
</reference>
<organism evidence="2 3">
    <name type="scientific">Longispora fulva</name>
    <dbReference type="NCBI Taxonomy" id="619741"/>
    <lineage>
        <taxon>Bacteria</taxon>
        <taxon>Bacillati</taxon>
        <taxon>Actinomycetota</taxon>
        <taxon>Actinomycetes</taxon>
        <taxon>Micromonosporales</taxon>
        <taxon>Micromonosporaceae</taxon>
        <taxon>Longispora</taxon>
    </lineage>
</organism>
<dbReference type="RefSeq" id="WP_197008949.1">
    <property type="nucleotide sequence ID" value="NZ_BONS01000038.1"/>
</dbReference>
<name>A0A8J7KIJ2_9ACTN</name>
<feature type="region of interest" description="Disordered" evidence="1">
    <location>
        <begin position="41"/>
        <end position="62"/>
    </location>
</feature>
<dbReference type="AlphaFoldDB" id="A0A8J7KIJ2"/>
<dbReference type="EMBL" id="JADOUF010000001">
    <property type="protein sequence ID" value="MBG6136174.1"/>
    <property type="molecule type" value="Genomic_DNA"/>
</dbReference>
<proteinExistence type="predicted"/>
<comment type="caution">
    <text evidence="2">The sequence shown here is derived from an EMBL/GenBank/DDBJ whole genome shotgun (WGS) entry which is preliminary data.</text>
</comment>
<sequence length="62" mass="7102">MRGTLDDAYDIPAQRQDRERQPIIRSWPGTEESAISVRRNADNSMRNYGYAAGQSAQSRHLH</sequence>
<dbReference type="Proteomes" id="UP000622552">
    <property type="component" value="Unassembled WGS sequence"/>
</dbReference>
<protein>
    <submittedName>
        <fullName evidence="2">Uncharacterized protein</fullName>
    </submittedName>
</protein>
<feature type="region of interest" description="Disordered" evidence="1">
    <location>
        <begin position="1"/>
        <end position="21"/>
    </location>
</feature>
<evidence type="ECO:0000313" key="3">
    <source>
        <dbReference type="Proteomes" id="UP000622552"/>
    </source>
</evidence>
<evidence type="ECO:0000313" key="2">
    <source>
        <dbReference type="EMBL" id="MBG6136174.1"/>
    </source>
</evidence>
<gene>
    <name evidence="2" type="ORF">IW245_002368</name>
</gene>
<evidence type="ECO:0000256" key="1">
    <source>
        <dbReference type="SAM" id="MobiDB-lite"/>
    </source>
</evidence>